<comment type="caution">
    <text evidence="2">The sequence shown here is derived from an EMBL/GenBank/DDBJ whole genome shotgun (WGS) entry which is preliminary data.</text>
</comment>
<accession>A0A9D3YDZ7</accession>
<evidence type="ECO:0000313" key="2">
    <source>
        <dbReference type="EMBL" id="KAH3696765.1"/>
    </source>
</evidence>
<name>A0A9D3YDZ7_DREPO</name>
<evidence type="ECO:0000313" key="3">
    <source>
        <dbReference type="Proteomes" id="UP000828390"/>
    </source>
</evidence>
<organism evidence="2 3">
    <name type="scientific">Dreissena polymorpha</name>
    <name type="common">Zebra mussel</name>
    <name type="synonym">Mytilus polymorpha</name>
    <dbReference type="NCBI Taxonomy" id="45954"/>
    <lineage>
        <taxon>Eukaryota</taxon>
        <taxon>Metazoa</taxon>
        <taxon>Spiralia</taxon>
        <taxon>Lophotrochozoa</taxon>
        <taxon>Mollusca</taxon>
        <taxon>Bivalvia</taxon>
        <taxon>Autobranchia</taxon>
        <taxon>Heteroconchia</taxon>
        <taxon>Euheterodonta</taxon>
        <taxon>Imparidentia</taxon>
        <taxon>Neoheterodontei</taxon>
        <taxon>Myida</taxon>
        <taxon>Dreissenoidea</taxon>
        <taxon>Dreissenidae</taxon>
        <taxon>Dreissena</taxon>
    </lineage>
</organism>
<proteinExistence type="predicted"/>
<feature type="compositionally biased region" description="Low complexity" evidence="1">
    <location>
        <begin position="30"/>
        <end position="41"/>
    </location>
</feature>
<reference evidence="2" key="2">
    <citation type="submission" date="2020-11" db="EMBL/GenBank/DDBJ databases">
        <authorList>
            <person name="McCartney M.A."/>
            <person name="Auch B."/>
            <person name="Kono T."/>
            <person name="Mallez S."/>
            <person name="Becker A."/>
            <person name="Gohl D.M."/>
            <person name="Silverstein K.A.T."/>
            <person name="Koren S."/>
            <person name="Bechman K.B."/>
            <person name="Herman A."/>
            <person name="Abrahante J.E."/>
            <person name="Garbe J."/>
        </authorList>
    </citation>
    <scope>NUCLEOTIDE SEQUENCE</scope>
    <source>
        <strain evidence="2">Duluth1</strain>
        <tissue evidence="2">Whole animal</tissue>
    </source>
</reference>
<protein>
    <submittedName>
        <fullName evidence="2">Uncharacterized protein</fullName>
    </submittedName>
</protein>
<feature type="compositionally biased region" description="Polar residues" evidence="1">
    <location>
        <begin position="42"/>
        <end position="54"/>
    </location>
</feature>
<dbReference type="AlphaFoldDB" id="A0A9D3YDZ7"/>
<keyword evidence="3" id="KW-1185">Reference proteome</keyword>
<evidence type="ECO:0000256" key="1">
    <source>
        <dbReference type="SAM" id="MobiDB-lite"/>
    </source>
</evidence>
<feature type="region of interest" description="Disordered" evidence="1">
    <location>
        <begin position="27"/>
        <end position="54"/>
    </location>
</feature>
<reference evidence="2" key="1">
    <citation type="journal article" date="2019" name="bioRxiv">
        <title>The Genome of the Zebra Mussel, Dreissena polymorpha: A Resource for Invasive Species Research.</title>
        <authorList>
            <person name="McCartney M.A."/>
            <person name="Auch B."/>
            <person name="Kono T."/>
            <person name="Mallez S."/>
            <person name="Zhang Y."/>
            <person name="Obille A."/>
            <person name="Becker A."/>
            <person name="Abrahante J.E."/>
            <person name="Garbe J."/>
            <person name="Badalamenti J.P."/>
            <person name="Herman A."/>
            <person name="Mangelson H."/>
            <person name="Liachko I."/>
            <person name="Sullivan S."/>
            <person name="Sone E.D."/>
            <person name="Koren S."/>
            <person name="Silverstein K.A.T."/>
            <person name="Beckman K.B."/>
            <person name="Gohl D.M."/>
        </authorList>
    </citation>
    <scope>NUCLEOTIDE SEQUENCE</scope>
    <source>
        <strain evidence="2">Duluth1</strain>
        <tissue evidence="2">Whole animal</tissue>
    </source>
</reference>
<gene>
    <name evidence="2" type="ORF">DPMN_084241</name>
</gene>
<sequence length="500" mass="55917">MERATQKQPHSTATTVVQRNQIITQTKPFSSVSSVPLTSTPYQSTPNRNGRNTNYDINNITIAEANTDMDIGRNCCAPDILCESTGFAMSPISHNQISNDLDGYDDQTLRLNLNVSELTTHGQEQFLRSANTISIFSENETTDNGISNCYYTEDIIEVLSEHGSASFPAYEESPNSSLKSEGSFTTLGRIFQDNDEPKDIGDIVIHQRYADDTDLTENNRKTLSSHAYISKADFTRSAYRQSLGNVSLDVARKANWDNTTTHFKKSFTLPRKIKMNHKSQNGKACLQNDDDMKKSDTFIVNDYSQMQTPIVLRQEAPVNNGNSKDSIDEFTTWGNSYEFRTTRQDIACDDDFLPHSDDDSNSVCDIDEYTLTVTSETTTEAKDDLGENTSISSNFENELESDSAEVESTNKQLTHTMRNRSDSFIVAVSGSIFEDDVKEQTDNITAMASYLDAERVYCNYGFREDESSIATGSRDSSHVQPHITNTAQNECSAIDVMAFF</sequence>
<dbReference type="EMBL" id="JAIWYP010000016">
    <property type="protein sequence ID" value="KAH3696765.1"/>
    <property type="molecule type" value="Genomic_DNA"/>
</dbReference>
<dbReference type="Proteomes" id="UP000828390">
    <property type="component" value="Unassembled WGS sequence"/>
</dbReference>